<keyword evidence="3" id="KW-0472">Membrane</keyword>
<dbReference type="HOGENOM" id="CLU_487881_0_0_1"/>
<dbReference type="AlphaFoldDB" id="L1JXT8"/>
<dbReference type="KEGG" id="gtt:GUITHDRAFT_101353"/>
<name>L1JXT8_GUITC</name>
<protein>
    <submittedName>
        <fullName evidence="4 5">Uncharacterized protein</fullName>
    </submittedName>
</protein>
<dbReference type="RefSeq" id="XP_005839883.1">
    <property type="nucleotide sequence ID" value="XM_005839826.1"/>
</dbReference>
<feature type="compositionally biased region" description="Polar residues" evidence="2">
    <location>
        <begin position="387"/>
        <end position="398"/>
    </location>
</feature>
<keyword evidence="6" id="KW-1185">Reference proteome</keyword>
<evidence type="ECO:0000256" key="3">
    <source>
        <dbReference type="SAM" id="Phobius"/>
    </source>
</evidence>
<feature type="region of interest" description="Disordered" evidence="2">
    <location>
        <begin position="170"/>
        <end position="209"/>
    </location>
</feature>
<accession>L1JXT8</accession>
<reference evidence="5" key="3">
    <citation type="submission" date="2016-03" db="UniProtKB">
        <authorList>
            <consortium name="EnsemblProtists"/>
        </authorList>
    </citation>
    <scope>IDENTIFICATION</scope>
</reference>
<keyword evidence="3" id="KW-0812">Transmembrane</keyword>
<gene>
    <name evidence="4" type="ORF">GUITHDRAFT_101353</name>
</gene>
<feature type="compositionally biased region" description="Basic and acidic residues" evidence="2">
    <location>
        <begin position="176"/>
        <end position="190"/>
    </location>
</feature>
<dbReference type="EMBL" id="JH992971">
    <property type="protein sequence ID" value="EKX52903.1"/>
    <property type="molecule type" value="Genomic_DNA"/>
</dbReference>
<organism evidence="4">
    <name type="scientific">Guillardia theta (strain CCMP2712)</name>
    <name type="common">Cryptophyte</name>
    <dbReference type="NCBI Taxonomy" id="905079"/>
    <lineage>
        <taxon>Eukaryota</taxon>
        <taxon>Cryptophyceae</taxon>
        <taxon>Pyrenomonadales</taxon>
        <taxon>Geminigeraceae</taxon>
        <taxon>Guillardia</taxon>
    </lineage>
</organism>
<evidence type="ECO:0000313" key="6">
    <source>
        <dbReference type="Proteomes" id="UP000011087"/>
    </source>
</evidence>
<feature type="coiled-coil region" evidence="1">
    <location>
        <begin position="230"/>
        <end position="333"/>
    </location>
</feature>
<evidence type="ECO:0000256" key="2">
    <source>
        <dbReference type="SAM" id="MobiDB-lite"/>
    </source>
</evidence>
<feature type="region of interest" description="Disordered" evidence="2">
    <location>
        <begin position="421"/>
        <end position="479"/>
    </location>
</feature>
<keyword evidence="3" id="KW-1133">Transmembrane helix</keyword>
<reference evidence="4 6" key="1">
    <citation type="journal article" date="2012" name="Nature">
        <title>Algal genomes reveal evolutionary mosaicism and the fate of nucleomorphs.</title>
        <authorList>
            <consortium name="DOE Joint Genome Institute"/>
            <person name="Curtis B.A."/>
            <person name="Tanifuji G."/>
            <person name="Burki F."/>
            <person name="Gruber A."/>
            <person name="Irimia M."/>
            <person name="Maruyama S."/>
            <person name="Arias M.C."/>
            <person name="Ball S.G."/>
            <person name="Gile G.H."/>
            <person name="Hirakawa Y."/>
            <person name="Hopkins J.F."/>
            <person name="Kuo A."/>
            <person name="Rensing S.A."/>
            <person name="Schmutz J."/>
            <person name="Symeonidi A."/>
            <person name="Elias M."/>
            <person name="Eveleigh R.J."/>
            <person name="Herman E.K."/>
            <person name="Klute M.J."/>
            <person name="Nakayama T."/>
            <person name="Obornik M."/>
            <person name="Reyes-Prieto A."/>
            <person name="Armbrust E.V."/>
            <person name="Aves S.J."/>
            <person name="Beiko R.G."/>
            <person name="Coutinho P."/>
            <person name="Dacks J.B."/>
            <person name="Durnford D.G."/>
            <person name="Fast N.M."/>
            <person name="Green B.R."/>
            <person name="Grisdale C.J."/>
            <person name="Hempel F."/>
            <person name="Henrissat B."/>
            <person name="Hoppner M.P."/>
            <person name="Ishida K."/>
            <person name="Kim E."/>
            <person name="Koreny L."/>
            <person name="Kroth P.G."/>
            <person name="Liu Y."/>
            <person name="Malik S.B."/>
            <person name="Maier U.G."/>
            <person name="McRose D."/>
            <person name="Mock T."/>
            <person name="Neilson J.A."/>
            <person name="Onodera N.T."/>
            <person name="Poole A.M."/>
            <person name="Pritham E.J."/>
            <person name="Richards T.A."/>
            <person name="Rocap G."/>
            <person name="Roy S.W."/>
            <person name="Sarai C."/>
            <person name="Schaack S."/>
            <person name="Shirato S."/>
            <person name="Slamovits C.H."/>
            <person name="Spencer D.F."/>
            <person name="Suzuki S."/>
            <person name="Worden A.Z."/>
            <person name="Zauner S."/>
            <person name="Barry K."/>
            <person name="Bell C."/>
            <person name="Bharti A.K."/>
            <person name="Crow J.A."/>
            <person name="Grimwood J."/>
            <person name="Kramer R."/>
            <person name="Lindquist E."/>
            <person name="Lucas S."/>
            <person name="Salamov A."/>
            <person name="McFadden G.I."/>
            <person name="Lane C.E."/>
            <person name="Keeling P.J."/>
            <person name="Gray M.W."/>
            <person name="Grigoriev I.V."/>
            <person name="Archibald J.M."/>
        </authorList>
    </citation>
    <scope>NUCLEOTIDE SEQUENCE</scope>
    <source>
        <strain evidence="4 6">CCMP2712</strain>
    </source>
</reference>
<dbReference type="PaxDb" id="55529-EKX52903"/>
<dbReference type="EnsemblProtists" id="EKX52903">
    <property type="protein sequence ID" value="EKX52903"/>
    <property type="gene ID" value="GUITHDRAFT_101353"/>
</dbReference>
<keyword evidence="1" id="KW-0175">Coiled coil</keyword>
<evidence type="ECO:0000313" key="5">
    <source>
        <dbReference type="EnsemblProtists" id="EKX52903"/>
    </source>
</evidence>
<proteinExistence type="predicted"/>
<evidence type="ECO:0000313" key="4">
    <source>
        <dbReference type="EMBL" id="EKX52903.1"/>
    </source>
</evidence>
<dbReference type="Proteomes" id="UP000011087">
    <property type="component" value="Unassembled WGS sequence"/>
</dbReference>
<dbReference type="GeneID" id="17309548"/>
<evidence type="ECO:0000256" key="1">
    <source>
        <dbReference type="SAM" id="Coils"/>
    </source>
</evidence>
<sequence length="559" mass="60514">MGPTDLLRPHKNSSRDVRRYGMLAFGALLIGLIVSTLGNSRVDSSSALVQVLVTVPAGLHAGDLFNFKVGAKDYSTRVPFGNGAGDVLKLDLPLPPQSSSAHASMFQQHDLKGYDTFLVQVPAGMHGGEEFKVNVPGQGNVLVKVPVGQSAGAKLLFNVPKAREGLVALASSDSSTHSEQENLEAGKEDQETSQSKLLSKPRVSVRTEANGEEKVTIVLPAAAAAEQTSAADADAAIKRLDAKMKQLEAEVLAEKQAAKKELKSKTVYEQEAKKAAKTIQALDQEMDQMKQQNNALASALKEKTTAETEEREKAEQEAKAQAASNKASEAKKAKNNKIQSKILKEETEINKLWDKYKQEKKMDNMWKEKATEIVQSRIARPKAHVTTPRQAISPQMSVKSGLKGSSKHPSWSSLISFLEDKTPKKPSRSAATDSAAVATLDDSSASKSNTDDAPLANLAKAGSAESSKEKMPASLKAGGSPFKQGFSRWYKNFKELSQKADEAHASMMKNYKKVKREAIEVKKMQDHDLKADEDSTQGLLSLTKILSDYGATKLLKGVE</sequence>
<feature type="transmembrane region" description="Helical" evidence="3">
    <location>
        <begin position="20"/>
        <end position="38"/>
    </location>
</feature>
<feature type="region of interest" description="Disordered" evidence="2">
    <location>
        <begin position="377"/>
        <end position="409"/>
    </location>
</feature>
<reference evidence="6" key="2">
    <citation type="submission" date="2012-11" db="EMBL/GenBank/DDBJ databases">
        <authorList>
            <person name="Kuo A."/>
            <person name="Curtis B.A."/>
            <person name="Tanifuji G."/>
            <person name="Burki F."/>
            <person name="Gruber A."/>
            <person name="Irimia M."/>
            <person name="Maruyama S."/>
            <person name="Arias M.C."/>
            <person name="Ball S.G."/>
            <person name="Gile G.H."/>
            <person name="Hirakawa Y."/>
            <person name="Hopkins J.F."/>
            <person name="Rensing S.A."/>
            <person name="Schmutz J."/>
            <person name="Symeonidi A."/>
            <person name="Elias M."/>
            <person name="Eveleigh R.J."/>
            <person name="Herman E.K."/>
            <person name="Klute M.J."/>
            <person name="Nakayama T."/>
            <person name="Obornik M."/>
            <person name="Reyes-Prieto A."/>
            <person name="Armbrust E.V."/>
            <person name="Aves S.J."/>
            <person name="Beiko R.G."/>
            <person name="Coutinho P."/>
            <person name="Dacks J.B."/>
            <person name="Durnford D.G."/>
            <person name="Fast N.M."/>
            <person name="Green B.R."/>
            <person name="Grisdale C."/>
            <person name="Hempe F."/>
            <person name="Henrissat B."/>
            <person name="Hoppner M.P."/>
            <person name="Ishida K.-I."/>
            <person name="Kim E."/>
            <person name="Koreny L."/>
            <person name="Kroth P.G."/>
            <person name="Liu Y."/>
            <person name="Malik S.-B."/>
            <person name="Maier U.G."/>
            <person name="McRose D."/>
            <person name="Mock T."/>
            <person name="Neilson J.A."/>
            <person name="Onodera N.T."/>
            <person name="Poole A.M."/>
            <person name="Pritham E.J."/>
            <person name="Richards T.A."/>
            <person name="Rocap G."/>
            <person name="Roy S.W."/>
            <person name="Sarai C."/>
            <person name="Schaack S."/>
            <person name="Shirato S."/>
            <person name="Slamovits C.H."/>
            <person name="Spencer D.F."/>
            <person name="Suzuki S."/>
            <person name="Worden A.Z."/>
            <person name="Zauner S."/>
            <person name="Barry K."/>
            <person name="Bell C."/>
            <person name="Bharti A.K."/>
            <person name="Crow J.A."/>
            <person name="Grimwood J."/>
            <person name="Kramer R."/>
            <person name="Lindquist E."/>
            <person name="Lucas S."/>
            <person name="Salamov A."/>
            <person name="McFadden G.I."/>
            <person name="Lane C.E."/>
            <person name="Keeling P.J."/>
            <person name="Gray M.W."/>
            <person name="Grigoriev I.V."/>
            <person name="Archibald J.M."/>
        </authorList>
    </citation>
    <scope>NUCLEOTIDE SEQUENCE</scope>
    <source>
        <strain evidence="6">CCMP2712</strain>
    </source>
</reference>